<evidence type="ECO:0000313" key="2">
    <source>
        <dbReference type="Proteomes" id="UP000269396"/>
    </source>
</evidence>
<proteinExistence type="predicted"/>
<dbReference type="Proteomes" id="UP000269396">
    <property type="component" value="Unassembled WGS sequence"/>
</dbReference>
<organism evidence="1 2">
    <name type="scientific">Schistosoma mattheei</name>
    <dbReference type="NCBI Taxonomy" id="31246"/>
    <lineage>
        <taxon>Eukaryota</taxon>
        <taxon>Metazoa</taxon>
        <taxon>Spiralia</taxon>
        <taxon>Lophotrochozoa</taxon>
        <taxon>Platyhelminthes</taxon>
        <taxon>Trematoda</taxon>
        <taxon>Digenea</taxon>
        <taxon>Strigeidida</taxon>
        <taxon>Schistosomatoidea</taxon>
        <taxon>Schistosomatidae</taxon>
        <taxon>Schistosoma</taxon>
    </lineage>
</organism>
<reference evidence="1 2" key="1">
    <citation type="submission" date="2018-11" db="EMBL/GenBank/DDBJ databases">
        <authorList>
            <consortium name="Pathogen Informatics"/>
        </authorList>
    </citation>
    <scope>NUCLEOTIDE SEQUENCE [LARGE SCALE GENOMIC DNA]</scope>
    <source>
        <strain>Denwood</strain>
        <strain evidence="2">Zambia</strain>
    </source>
</reference>
<accession>A0A183PZH6</accession>
<sequence>MVVEGSQQEIPNLGFVLIGTHQHGVLVILKELMLSNGFDPVSLSFTVRDITTELSGTRPIFFRTEMYLQLIDQHAVISQISVKFY</sequence>
<keyword evidence="2" id="KW-1185">Reference proteome</keyword>
<dbReference type="AlphaFoldDB" id="A0A183PZH6"/>
<dbReference type="EMBL" id="UZAL01042949">
    <property type="protein sequence ID" value="VDP80665.1"/>
    <property type="molecule type" value="Genomic_DNA"/>
</dbReference>
<gene>
    <name evidence="1" type="ORF">SMTD_LOCUS19761</name>
</gene>
<protein>
    <submittedName>
        <fullName evidence="1">Uncharacterized protein</fullName>
    </submittedName>
</protein>
<name>A0A183PZH6_9TREM</name>
<evidence type="ECO:0000313" key="1">
    <source>
        <dbReference type="EMBL" id="VDP80665.1"/>
    </source>
</evidence>